<protein>
    <submittedName>
        <fullName evidence="4">DUF3945 domain-containing protein</fullName>
    </submittedName>
</protein>
<dbReference type="InterPro" id="IPR025343">
    <property type="entry name" value="DUF4099"/>
</dbReference>
<feature type="compositionally biased region" description="Basic and acidic residues" evidence="1">
    <location>
        <begin position="440"/>
        <end position="456"/>
    </location>
</feature>
<dbReference type="EMBL" id="JAFMYV010000003">
    <property type="protein sequence ID" value="MBO0936423.1"/>
    <property type="molecule type" value="Genomic_DNA"/>
</dbReference>
<evidence type="ECO:0000259" key="2">
    <source>
        <dbReference type="Pfam" id="PF13101"/>
    </source>
</evidence>
<accession>A0A939GH91</accession>
<feature type="region of interest" description="Disordered" evidence="1">
    <location>
        <begin position="177"/>
        <end position="227"/>
    </location>
</feature>
<feature type="compositionally biased region" description="Basic and acidic residues" evidence="1">
    <location>
        <begin position="185"/>
        <end position="199"/>
    </location>
</feature>
<feature type="domain" description="DUF3945" evidence="2">
    <location>
        <begin position="378"/>
        <end position="425"/>
    </location>
</feature>
<feature type="domain" description="DUF4099" evidence="3">
    <location>
        <begin position="243"/>
        <end position="311"/>
    </location>
</feature>
<evidence type="ECO:0000256" key="1">
    <source>
        <dbReference type="SAM" id="MobiDB-lite"/>
    </source>
</evidence>
<keyword evidence="5" id="KW-1185">Reference proteome</keyword>
<gene>
    <name evidence="4" type="ORF">J2I47_07675</name>
</gene>
<feature type="compositionally biased region" description="Basic and acidic residues" evidence="1">
    <location>
        <begin position="479"/>
        <end position="491"/>
    </location>
</feature>
<dbReference type="Proteomes" id="UP000664034">
    <property type="component" value="Unassembled WGS sequence"/>
</dbReference>
<evidence type="ECO:0000259" key="3">
    <source>
        <dbReference type="Pfam" id="PF13351"/>
    </source>
</evidence>
<proteinExistence type="predicted"/>
<dbReference type="RefSeq" id="WP_207363988.1">
    <property type="nucleotide sequence ID" value="NZ_JAFMYV010000003.1"/>
</dbReference>
<comment type="caution">
    <text evidence="4">The sequence shown here is derived from an EMBL/GenBank/DDBJ whole genome shotgun (WGS) entry which is preliminary data.</text>
</comment>
<name>A0A939GH91_9BACT</name>
<evidence type="ECO:0000313" key="4">
    <source>
        <dbReference type="EMBL" id="MBO0936423.1"/>
    </source>
</evidence>
<evidence type="ECO:0000313" key="5">
    <source>
        <dbReference type="Proteomes" id="UP000664034"/>
    </source>
</evidence>
<feature type="region of interest" description="Disordered" evidence="1">
    <location>
        <begin position="440"/>
        <end position="491"/>
    </location>
</feature>
<dbReference type="AlphaFoldDB" id="A0A939GH91"/>
<dbReference type="Pfam" id="PF13101">
    <property type="entry name" value="DUF3945"/>
    <property type="match status" value="1"/>
</dbReference>
<reference evidence="4" key="1">
    <citation type="submission" date="2021-03" db="EMBL/GenBank/DDBJ databases">
        <title>Fibrella sp. HMF5335 genome sequencing and assembly.</title>
        <authorList>
            <person name="Kang H."/>
            <person name="Kim H."/>
            <person name="Bae S."/>
            <person name="Joh K."/>
        </authorList>
    </citation>
    <scope>NUCLEOTIDE SEQUENCE</scope>
    <source>
        <strain evidence="4">HMF5335</strain>
    </source>
</reference>
<organism evidence="4 5">
    <name type="scientific">Fibrella rubiginis</name>
    <dbReference type="NCBI Taxonomy" id="2817060"/>
    <lineage>
        <taxon>Bacteria</taxon>
        <taxon>Pseudomonadati</taxon>
        <taxon>Bacteroidota</taxon>
        <taxon>Cytophagia</taxon>
        <taxon>Cytophagales</taxon>
        <taxon>Spirosomataceae</taxon>
        <taxon>Fibrella</taxon>
    </lineage>
</organism>
<sequence length="491" mass="54024">MTKSQVIAEQVETEHYSLQLPAKSEKLRQYLENDGLLSNEEITSALYDDALTKKALREKVAAAGVTTDKRLIDQLTNHLWDTHQSVKAAKQLLPSEGIDPKATYRLTIQEGQEHRLQALEQRAQDVPMPKVVVVSGNLLANFLHNYRLNRDMQLTIDKVVGPSQGVQAAAIHKVHQSPDIAGGQKRTEVNSVRRTEQPVDGRTAIQGNQSKVKQEPQPVESTSKSQGEVASAKNYAWEQVASQLAAAGITREQLVGLGQLSTLLSGKQTGPVSFEQKIDNRYVSLTGKLRVAEVNGQLKLRFQPIQDEKALRAITIPKQVQGYVITPNDRATLIKTGEMGNVVELTNLQTNQTYRAYIGTDPKTQQLVVTRQEQVKLPKSINGVTLTQTQREMIGQGKAIRLDGLKGENGQTFSAYVQVSAAKGALNVINVPDNAVKKTTDLKTAQDLRRPSHKLDGTTSGQSAKTERAPVRHVAQEGTLRDDAKQGPRLR</sequence>
<dbReference type="Pfam" id="PF13351">
    <property type="entry name" value="DUF4099"/>
    <property type="match status" value="1"/>
</dbReference>
<dbReference type="InterPro" id="IPR025222">
    <property type="entry name" value="DUF3945"/>
</dbReference>